<evidence type="ECO:0000313" key="3">
    <source>
        <dbReference type="Proteomes" id="UP000178912"/>
    </source>
</evidence>
<evidence type="ECO:0000313" key="2">
    <source>
        <dbReference type="EMBL" id="CZS88344.1"/>
    </source>
</evidence>
<evidence type="ECO:0000256" key="1">
    <source>
        <dbReference type="SAM" id="SignalP"/>
    </source>
</evidence>
<accession>A0A1E1JVR6</accession>
<feature type="chain" id="PRO_5009445431" evidence="1">
    <location>
        <begin position="18"/>
        <end position="81"/>
    </location>
</feature>
<name>A0A1E1JVR6_9HELO</name>
<protein>
    <submittedName>
        <fullName evidence="2">Uncharacterized protein</fullName>
    </submittedName>
</protein>
<sequence length="81" mass="9006">MFVRMLGLCSLKILILSVPPPDLMNIIEQIEYFKDSCSGTSSPVCNTSPELIFSHTQVQLNSSFPQQLSNASNIYNTLIIL</sequence>
<dbReference type="EMBL" id="FJUX01000001">
    <property type="protein sequence ID" value="CZS88344.1"/>
    <property type="molecule type" value="Genomic_DNA"/>
</dbReference>
<reference evidence="3" key="1">
    <citation type="submission" date="2016-03" db="EMBL/GenBank/DDBJ databases">
        <authorList>
            <person name="Guldener U."/>
        </authorList>
    </citation>
    <scope>NUCLEOTIDE SEQUENCE [LARGE SCALE GENOMIC DNA]</scope>
    <source>
        <strain evidence="3">04CH-RAC-A.6.1</strain>
    </source>
</reference>
<gene>
    <name evidence="2" type="ORF">RAG0_00078</name>
</gene>
<dbReference type="Proteomes" id="UP000178912">
    <property type="component" value="Unassembled WGS sequence"/>
</dbReference>
<keyword evidence="3" id="KW-1185">Reference proteome</keyword>
<organism evidence="2 3">
    <name type="scientific">Rhynchosporium agropyri</name>
    <dbReference type="NCBI Taxonomy" id="914238"/>
    <lineage>
        <taxon>Eukaryota</taxon>
        <taxon>Fungi</taxon>
        <taxon>Dikarya</taxon>
        <taxon>Ascomycota</taxon>
        <taxon>Pezizomycotina</taxon>
        <taxon>Leotiomycetes</taxon>
        <taxon>Helotiales</taxon>
        <taxon>Ploettnerulaceae</taxon>
        <taxon>Rhynchosporium</taxon>
    </lineage>
</organism>
<proteinExistence type="predicted"/>
<feature type="signal peptide" evidence="1">
    <location>
        <begin position="1"/>
        <end position="17"/>
    </location>
</feature>
<keyword evidence="1" id="KW-0732">Signal</keyword>
<dbReference type="AlphaFoldDB" id="A0A1E1JVR6"/>